<dbReference type="SUPFAM" id="SSF51197">
    <property type="entry name" value="Clavaminate synthase-like"/>
    <property type="match status" value="1"/>
</dbReference>
<dbReference type="HOGENOM" id="CLU_048953_6_0_3"/>
<organism evidence="1 2">
    <name type="scientific">Acaryochloris marina (strain MBIC 11017)</name>
    <dbReference type="NCBI Taxonomy" id="329726"/>
    <lineage>
        <taxon>Bacteria</taxon>
        <taxon>Bacillati</taxon>
        <taxon>Cyanobacteriota</taxon>
        <taxon>Cyanophyceae</taxon>
        <taxon>Acaryochloridales</taxon>
        <taxon>Acaryochloridaceae</taxon>
        <taxon>Acaryochloris</taxon>
    </lineage>
</organism>
<evidence type="ECO:0008006" key="3">
    <source>
        <dbReference type="Google" id="ProtNLM"/>
    </source>
</evidence>
<evidence type="ECO:0000313" key="1">
    <source>
        <dbReference type="EMBL" id="ABW25420.1"/>
    </source>
</evidence>
<dbReference type="RefSeq" id="WP_012161030.1">
    <property type="nucleotide sequence ID" value="NC_009925.1"/>
</dbReference>
<dbReference type="InterPro" id="IPR008775">
    <property type="entry name" value="Phytyl_CoA_dOase-like"/>
</dbReference>
<accession>B0C9Y0</accession>
<sequence>MELAIPPTTPSMSLQQTFRQQGYVVIKNFFSPQEMATLIEQIESPQSRQCLDQCLTKGTLRFYANLYRHNESIQKFVSQPKIVNFLYPFIGSDFWVRWDQAVAKGPGAKTFPWHQDNAYNGFKQTHYQLWVALTSMTIENGGLWLVPGSHHQLLPHRKINDHMVYQGEPESPTFITAEVGDIVLFSSLTLHKTTPNTTEGIRWAYVIEYMSTNDYDPGIAPPFLKVAKQGQPQAEFVQSYRGRNPINRLKHRLSRREISQILEWQ</sequence>
<dbReference type="GO" id="GO:0016706">
    <property type="term" value="F:2-oxoglutarate-dependent dioxygenase activity"/>
    <property type="evidence" value="ECO:0007669"/>
    <property type="project" value="UniProtKB-ARBA"/>
</dbReference>
<dbReference type="GO" id="GO:0005506">
    <property type="term" value="F:iron ion binding"/>
    <property type="evidence" value="ECO:0007669"/>
    <property type="project" value="UniProtKB-ARBA"/>
</dbReference>
<reference evidence="1 2" key="1">
    <citation type="journal article" date="2008" name="Proc. Natl. Acad. Sci. U.S.A.">
        <title>Niche adaptation and genome expansion in the chlorophyll d-producing cyanobacterium Acaryochloris marina.</title>
        <authorList>
            <person name="Swingley W.D."/>
            <person name="Chen M."/>
            <person name="Cheung P.C."/>
            <person name="Conrad A.L."/>
            <person name="Dejesa L.C."/>
            <person name="Hao J."/>
            <person name="Honchak B.M."/>
            <person name="Karbach L.E."/>
            <person name="Kurdoglu A."/>
            <person name="Lahiri S."/>
            <person name="Mastrian S.D."/>
            <person name="Miyashita H."/>
            <person name="Page L."/>
            <person name="Ramakrishna P."/>
            <person name="Satoh S."/>
            <person name="Sattley W.M."/>
            <person name="Shimada Y."/>
            <person name="Taylor H.L."/>
            <person name="Tomo T."/>
            <person name="Tsuchiya T."/>
            <person name="Wang Z.T."/>
            <person name="Raymond J."/>
            <person name="Mimuro M."/>
            <person name="Blankenship R.E."/>
            <person name="Touchman J.W."/>
        </authorList>
    </citation>
    <scope>NUCLEOTIDE SEQUENCE [LARGE SCALE GENOMIC DNA]</scope>
    <source>
        <strain evidence="2">MBIC 11017</strain>
    </source>
</reference>
<dbReference type="eggNOG" id="COG5285">
    <property type="taxonomic scope" value="Bacteria"/>
</dbReference>
<dbReference type="PANTHER" id="PTHR20883">
    <property type="entry name" value="PHYTANOYL-COA DIOXYGENASE DOMAIN CONTAINING 1"/>
    <property type="match status" value="1"/>
</dbReference>
<keyword evidence="2" id="KW-1185">Reference proteome</keyword>
<evidence type="ECO:0000313" key="2">
    <source>
        <dbReference type="Proteomes" id="UP000000268"/>
    </source>
</evidence>
<name>B0C9Y0_ACAM1</name>
<dbReference type="STRING" id="329726.AM1_0361"/>
<protein>
    <recommendedName>
        <fullName evidence="3">Phytanoyl-CoA dioxygenase family protein</fullName>
    </recommendedName>
</protein>
<dbReference type="EMBL" id="CP000828">
    <property type="protein sequence ID" value="ABW25420.1"/>
    <property type="molecule type" value="Genomic_DNA"/>
</dbReference>
<gene>
    <name evidence="1" type="ordered locus">AM1_0361</name>
</gene>
<dbReference type="Pfam" id="PF05721">
    <property type="entry name" value="PhyH"/>
    <property type="match status" value="1"/>
</dbReference>
<dbReference type="KEGG" id="amr:AM1_0361"/>
<dbReference type="PANTHER" id="PTHR20883:SF46">
    <property type="entry name" value="PHYTANOYL-COA HYDROXYLASE"/>
    <property type="match status" value="1"/>
</dbReference>
<dbReference type="AlphaFoldDB" id="B0C9Y0"/>
<dbReference type="Proteomes" id="UP000000268">
    <property type="component" value="Chromosome"/>
</dbReference>
<proteinExistence type="predicted"/>
<dbReference type="OrthoDB" id="9814777at2"/>
<dbReference type="Gene3D" id="2.60.120.620">
    <property type="entry name" value="q2cbj1_9rhob like domain"/>
    <property type="match status" value="1"/>
</dbReference>